<evidence type="ECO:0000313" key="4">
    <source>
        <dbReference type="Proteomes" id="UP000039865"/>
    </source>
</evidence>
<reference evidence="3 4" key="1">
    <citation type="submission" date="2014-06" db="EMBL/GenBank/DDBJ databases">
        <authorList>
            <person name="Swart Estienne"/>
        </authorList>
    </citation>
    <scope>NUCLEOTIDE SEQUENCE [LARGE SCALE GENOMIC DNA]</scope>
    <source>
        <strain evidence="3 4">130c</strain>
    </source>
</reference>
<dbReference type="OrthoDB" id="337735at2759"/>
<feature type="compositionally biased region" description="Basic and acidic residues" evidence="2">
    <location>
        <begin position="832"/>
        <end position="847"/>
    </location>
</feature>
<keyword evidence="4" id="KW-1185">Reference proteome</keyword>
<feature type="region of interest" description="Disordered" evidence="2">
    <location>
        <begin position="806"/>
        <end position="882"/>
    </location>
</feature>
<dbReference type="EMBL" id="CCKQ01011438">
    <property type="protein sequence ID" value="CDW83001.1"/>
    <property type="molecule type" value="Genomic_DNA"/>
</dbReference>
<keyword evidence="1" id="KW-0175">Coiled coil</keyword>
<protein>
    <submittedName>
        <fullName evidence="3">N-terminal domain containing protein</fullName>
    </submittedName>
</protein>
<evidence type="ECO:0000313" key="3">
    <source>
        <dbReference type="EMBL" id="CDW83001.1"/>
    </source>
</evidence>
<dbReference type="GO" id="GO:0019901">
    <property type="term" value="F:protein kinase binding"/>
    <property type="evidence" value="ECO:0007669"/>
    <property type="project" value="InterPro"/>
</dbReference>
<proteinExistence type="predicted"/>
<organism evidence="3 4">
    <name type="scientific">Stylonychia lemnae</name>
    <name type="common">Ciliate</name>
    <dbReference type="NCBI Taxonomy" id="5949"/>
    <lineage>
        <taxon>Eukaryota</taxon>
        <taxon>Sar</taxon>
        <taxon>Alveolata</taxon>
        <taxon>Ciliophora</taxon>
        <taxon>Intramacronucleata</taxon>
        <taxon>Spirotrichea</taxon>
        <taxon>Stichotrichia</taxon>
        <taxon>Sporadotrichida</taxon>
        <taxon>Oxytrichidae</taxon>
        <taxon>Stylonychinae</taxon>
        <taxon>Stylonychia</taxon>
    </lineage>
</organism>
<feature type="region of interest" description="Disordered" evidence="2">
    <location>
        <begin position="346"/>
        <end position="395"/>
    </location>
</feature>
<dbReference type="InParanoid" id="A0A078AM79"/>
<feature type="compositionally biased region" description="Basic and acidic residues" evidence="2">
    <location>
        <begin position="812"/>
        <end position="825"/>
    </location>
</feature>
<feature type="region of interest" description="Disordered" evidence="2">
    <location>
        <begin position="710"/>
        <end position="733"/>
    </location>
</feature>
<dbReference type="Gene3D" id="1.10.472.10">
    <property type="entry name" value="Cyclin-like"/>
    <property type="match status" value="1"/>
</dbReference>
<gene>
    <name evidence="3" type="primary">Contig19403.g20575</name>
    <name evidence="3" type="ORF">STYLEM_12040</name>
</gene>
<dbReference type="InterPro" id="IPR013922">
    <property type="entry name" value="Cyclin_PHO80-like"/>
</dbReference>
<evidence type="ECO:0000256" key="1">
    <source>
        <dbReference type="SAM" id="Coils"/>
    </source>
</evidence>
<feature type="compositionally biased region" description="Polar residues" evidence="2">
    <location>
        <begin position="379"/>
        <end position="391"/>
    </location>
</feature>
<sequence>MKRWEENRRKQLYNSKISQAKPTLSILSFFNLCLSQGTQPKKFGTKQPSTSVSSSKGFNHTNTSVSTKIGGVALAVSEEIYSDHQGEVKISDLPIFQLLKAFKLQQYALVLQFFDDFLNQRLAELGYGEEIYKLALLTEKQRQDIIGQLKVLPGHNAKLLYPKKALAEQLKQFTPGGSQAITATDKKPKRITSAYKPRMNIHSTTSKSLLQQYENLDPLTKQAFNETFLANLESAKYSIGQLMSQHVNKEDSKNAINHIFPPVSYLGYGNRVLEQVKQDDNYNKEIEGLLRKYTANSQYKNFNNKDALDKRTGLQQASDLKQGMAQAMKDIDQINKHLEQFIKPQSAQSQFNQMIQQQNQVQQDLPPPRNEIHSKQSDQRPATKQSVQTKNYEVFKDDQDKSRITILNDNDKSIDDVVPEDDEMPTQSDISLSDTQINEALNILNDPIALSMAVKEQYNIAQKQNQNSQSTQQLITQPGEDASFMNPLSAGDDSKLNVTTKFYKKQQVYEEPPTHRRPMSPLIEKEERDRLWNCGQSLNSKQVTSALGYLDLKQICYCLANALMKHIEFSQGYYFIDDLQEHLKNTSQLDSQMNFGFTYNIQDQLKIDLELARQKKAEKEQQQKKEFEELKKKMQLESTAQNQKKIQTNVKEYEEVKRPVKQEVQQQKALNQDLVEDDIQDETEIIKDDEQDIKDEVEESDYIQDYYEDVSEKRSDGQQQQNHEEHGEGDEDIDFDYSQTHLEDFLKSQNQSTLIKGSNIQSSQLLNTFLSSYSKMKSGASFRDSHMVNQITSKNMMASKMNPIDENLEQSESEKSDTRTRKIEQSDSEDDGFGRSHEHVDLAKVDVKSNPSPRKQSKPILSKSEVEQVRKKQDEEEKKHQSKMVNEIKIDVKTKQGFKDLLRFQMRIFDQNYDFERDQLVGGESVYMGNPTIEELYYYCKYVIISGRMEKEIPILCLNYIERFLTKTGVLMNHANWKRLTLISLTLASKIWDDDSLENVHFPQVMPDITLKEIASLEKIFLQLIDFDLIIKGGEYAKYYFILKHFAEKFNSTLPMGPLTVEQMSDLQNNTVKAESDLRERYNMKLSLKKTI</sequence>
<feature type="compositionally biased region" description="Basic and acidic residues" evidence="2">
    <location>
        <begin position="710"/>
        <end position="726"/>
    </location>
</feature>
<dbReference type="Pfam" id="PF08613">
    <property type="entry name" value="Cyclin"/>
    <property type="match status" value="1"/>
</dbReference>
<dbReference type="Proteomes" id="UP000039865">
    <property type="component" value="Unassembled WGS sequence"/>
</dbReference>
<dbReference type="CDD" id="cd20540">
    <property type="entry name" value="CYCLIN_CCNY_like"/>
    <property type="match status" value="1"/>
</dbReference>
<feature type="compositionally biased region" description="Basic and acidic residues" evidence="2">
    <location>
        <begin position="864"/>
        <end position="879"/>
    </location>
</feature>
<accession>A0A078AM79</accession>
<dbReference type="PANTHER" id="PTHR14248">
    <property type="entry name" value="CYCLIN Y, ISOFORM A"/>
    <property type="match status" value="1"/>
</dbReference>
<dbReference type="InterPro" id="IPR036915">
    <property type="entry name" value="Cyclin-like_sf"/>
</dbReference>
<dbReference type="AlphaFoldDB" id="A0A078AM79"/>
<evidence type="ECO:0000256" key="2">
    <source>
        <dbReference type="SAM" id="MobiDB-lite"/>
    </source>
</evidence>
<feature type="compositionally biased region" description="Low complexity" evidence="2">
    <location>
        <begin position="346"/>
        <end position="363"/>
    </location>
</feature>
<name>A0A078AM79_STYLE</name>
<feature type="coiled-coil region" evidence="1">
    <location>
        <begin position="602"/>
        <end position="656"/>
    </location>
</feature>
<dbReference type="SUPFAM" id="SSF47954">
    <property type="entry name" value="Cyclin-like"/>
    <property type="match status" value="1"/>
</dbReference>